<evidence type="ECO:0000256" key="1">
    <source>
        <dbReference type="SAM" id="Phobius"/>
    </source>
</evidence>
<dbReference type="HOGENOM" id="CLU_132746_0_0_1"/>
<protein>
    <submittedName>
        <fullName evidence="2">Uncharacterized protein</fullName>
    </submittedName>
</protein>
<dbReference type="OrthoDB" id="5316097at2759"/>
<gene>
    <name evidence="2" type="ORF">PV06_08601</name>
</gene>
<dbReference type="GeneID" id="27360675"/>
<evidence type="ECO:0000313" key="3">
    <source>
        <dbReference type="Proteomes" id="UP000053342"/>
    </source>
</evidence>
<keyword evidence="1" id="KW-0472">Membrane</keyword>
<proteinExistence type="predicted"/>
<name>A0A0D2AIX1_9EURO</name>
<keyword evidence="3" id="KW-1185">Reference proteome</keyword>
<dbReference type="AlphaFoldDB" id="A0A0D2AIX1"/>
<dbReference type="RefSeq" id="XP_016260262.1">
    <property type="nucleotide sequence ID" value="XM_016409954.1"/>
</dbReference>
<feature type="transmembrane region" description="Helical" evidence="1">
    <location>
        <begin position="145"/>
        <end position="162"/>
    </location>
</feature>
<accession>A0A0D2AIX1</accession>
<dbReference type="Pfam" id="PF14087">
    <property type="entry name" value="DUF4267"/>
    <property type="match status" value="1"/>
</dbReference>
<reference evidence="2 3" key="1">
    <citation type="submission" date="2015-01" db="EMBL/GenBank/DDBJ databases">
        <title>The Genome Sequence of Exophiala oligosperma CBS72588.</title>
        <authorList>
            <consortium name="The Broad Institute Genomics Platform"/>
            <person name="Cuomo C."/>
            <person name="de Hoog S."/>
            <person name="Gorbushina A."/>
            <person name="Stielow B."/>
            <person name="Teixiera M."/>
            <person name="Abouelleil A."/>
            <person name="Chapman S.B."/>
            <person name="Priest M."/>
            <person name="Young S.K."/>
            <person name="Wortman J."/>
            <person name="Nusbaum C."/>
            <person name="Birren B."/>
        </authorList>
    </citation>
    <scope>NUCLEOTIDE SEQUENCE [LARGE SCALE GENOMIC DNA]</scope>
    <source>
        <strain evidence="2 3">CBS 72588</strain>
    </source>
</reference>
<feature type="transmembrane region" description="Helical" evidence="1">
    <location>
        <begin position="104"/>
        <end position="125"/>
    </location>
</feature>
<keyword evidence="1" id="KW-1133">Transmembrane helix</keyword>
<feature type="transmembrane region" description="Helical" evidence="1">
    <location>
        <begin position="14"/>
        <end position="35"/>
    </location>
</feature>
<dbReference type="VEuPathDB" id="FungiDB:PV06_08601"/>
<keyword evidence="1" id="KW-0812">Transmembrane</keyword>
<dbReference type="Proteomes" id="UP000053342">
    <property type="component" value="Unassembled WGS sequence"/>
</dbReference>
<dbReference type="InterPro" id="IPR025363">
    <property type="entry name" value="DUF4267"/>
</dbReference>
<dbReference type="EMBL" id="KN847339">
    <property type="protein sequence ID" value="KIW40046.1"/>
    <property type="molecule type" value="Genomic_DNA"/>
</dbReference>
<sequence length="163" mass="16885">MDKTLLSTSSLHSAVLPGLTILLGTGGLAGGIYALQSPFDWARQFGVITKAGSTSSFEQKAFIQAIGIRNLASGASLLSLTAFWQISSLCRNSPLASIAVKRTLGISLLVGTVVALGDSLVLSRLVEDGTLSSEAEGVTSDKSKGHMFMSLPILGLALGYLLT</sequence>
<organism evidence="2 3">
    <name type="scientific">Exophiala oligosperma</name>
    <dbReference type="NCBI Taxonomy" id="215243"/>
    <lineage>
        <taxon>Eukaryota</taxon>
        <taxon>Fungi</taxon>
        <taxon>Dikarya</taxon>
        <taxon>Ascomycota</taxon>
        <taxon>Pezizomycotina</taxon>
        <taxon>Eurotiomycetes</taxon>
        <taxon>Chaetothyriomycetidae</taxon>
        <taxon>Chaetothyriales</taxon>
        <taxon>Herpotrichiellaceae</taxon>
        <taxon>Exophiala</taxon>
    </lineage>
</organism>
<evidence type="ECO:0000313" key="2">
    <source>
        <dbReference type="EMBL" id="KIW40046.1"/>
    </source>
</evidence>